<evidence type="ECO:0000256" key="1">
    <source>
        <dbReference type="SAM" id="Phobius"/>
    </source>
</evidence>
<evidence type="ECO:0000313" key="3">
    <source>
        <dbReference type="Proteomes" id="UP000593603"/>
    </source>
</evidence>
<gene>
    <name evidence="2" type="ORF">CPT_Pasto_024</name>
</gene>
<accession>A0A7S6R6X5</accession>
<dbReference type="EMBL" id="MT708545">
    <property type="protein sequence ID" value="QOV06098.1"/>
    <property type="molecule type" value="Genomic_DNA"/>
</dbReference>
<keyword evidence="1" id="KW-0812">Transmembrane</keyword>
<protein>
    <submittedName>
        <fullName evidence="2">Putative membrane protein</fullName>
    </submittedName>
</protein>
<dbReference type="Proteomes" id="UP000593603">
    <property type="component" value="Segment"/>
</dbReference>
<name>A0A7S6R6X5_9CAUD</name>
<feature type="transmembrane region" description="Helical" evidence="1">
    <location>
        <begin position="20"/>
        <end position="38"/>
    </location>
</feature>
<organism evidence="2 3">
    <name type="scientific">Rhizobium phage Pasto</name>
    <dbReference type="NCBI Taxonomy" id="2767575"/>
    <lineage>
        <taxon>Viruses</taxon>
        <taxon>Duplodnaviria</taxon>
        <taxon>Heunggongvirae</taxon>
        <taxon>Uroviricota</taxon>
        <taxon>Caudoviricetes</taxon>
        <taxon>Autographivirales</taxon>
        <taxon>Autographivirales incertae sedis</taxon>
        <taxon>Pastovirus</taxon>
        <taxon>Pastovirus pasto</taxon>
    </lineage>
</organism>
<keyword evidence="3" id="KW-1185">Reference proteome</keyword>
<keyword evidence="1" id="KW-1133">Transmembrane helix</keyword>
<evidence type="ECO:0000313" key="2">
    <source>
        <dbReference type="EMBL" id="QOV06098.1"/>
    </source>
</evidence>
<keyword evidence="1" id="KW-0472">Membrane</keyword>
<sequence length="39" mass="4450">MTDLTVEDLFVWGESLDLGHKVAIGFTAIAFGWLFWCLF</sequence>
<proteinExistence type="predicted"/>
<reference evidence="2 3" key="1">
    <citation type="submission" date="2020-07" db="EMBL/GenBank/DDBJ databases">
        <title>Complete genome sequence of Rhizobium japonicum phage Pasto.</title>
        <authorList>
            <person name="Manuel N.S."/>
            <person name="Ravindran A."/>
            <person name="Newkirk H."/>
            <person name="Gonzalez C."/>
            <person name="Young R."/>
            <person name="Liu M."/>
        </authorList>
    </citation>
    <scope>NUCLEOTIDE SEQUENCE [LARGE SCALE GENOMIC DNA]</scope>
</reference>